<keyword evidence="2" id="KW-0472">Membrane</keyword>
<evidence type="ECO:0000256" key="1">
    <source>
        <dbReference type="SAM" id="MobiDB-lite"/>
    </source>
</evidence>
<feature type="region of interest" description="Disordered" evidence="1">
    <location>
        <begin position="194"/>
        <end position="229"/>
    </location>
</feature>
<dbReference type="RefSeq" id="WP_186889954.1">
    <property type="nucleotide sequence ID" value="NZ_JACOFU010000002.1"/>
</dbReference>
<protein>
    <recommendedName>
        <fullName evidence="5">MSHA biogenesis protein MshI</fullName>
    </recommendedName>
</protein>
<keyword evidence="4" id="KW-1185">Reference proteome</keyword>
<reference evidence="3 4" key="1">
    <citation type="submission" date="2020-08" db="EMBL/GenBank/DDBJ databases">
        <title>Novel species isolated from subtropical streams in China.</title>
        <authorList>
            <person name="Lu H."/>
        </authorList>
    </citation>
    <scope>NUCLEOTIDE SEQUENCE [LARGE SCALE GENOMIC DNA]</scope>
    <source>
        <strain evidence="3 4">KCTC 52442</strain>
    </source>
</reference>
<evidence type="ECO:0000256" key="2">
    <source>
        <dbReference type="SAM" id="Phobius"/>
    </source>
</evidence>
<evidence type="ECO:0008006" key="5">
    <source>
        <dbReference type="Google" id="ProtNLM"/>
    </source>
</evidence>
<dbReference type="InterPro" id="IPR007813">
    <property type="entry name" value="PilN"/>
</dbReference>
<dbReference type="Pfam" id="PF05137">
    <property type="entry name" value="PilN"/>
    <property type="match status" value="1"/>
</dbReference>
<organism evidence="3 4">
    <name type="scientific">Undibacterium amnicola</name>
    <dbReference type="NCBI Taxonomy" id="1834038"/>
    <lineage>
        <taxon>Bacteria</taxon>
        <taxon>Pseudomonadati</taxon>
        <taxon>Pseudomonadota</taxon>
        <taxon>Betaproteobacteria</taxon>
        <taxon>Burkholderiales</taxon>
        <taxon>Oxalobacteraceae</taxon>
        <taxon>Undibacterium</taxon>
    </lineage>
</organism>
<name>A0ABR6XNR1_9BURK</name>
<keyword evidence="2" id="KW-0812">Transmembrane</keyword>
<evidence type="ECO:0000313" key="3">
    <source>
        <dbReference type="EMBL" id="MBC3830913.1"/>
    </source>
</evidence>
<feature type="transmembrane region" description="Helical" evidence="2">
    <location>
        <begin position="21"/>
        <end position="42"/>
    </location>
</feature>
<proteinExistence type="predicted"/>
<accession>A0ABR6XNR1</accession>
<keyword evidence="2" id="KW-1133">Transmembrane helix</keyword>
<dbReference type="Proteomes" id="UP000643610">
    <property type="component" value="Unassembled WGS sequence"/>
</dbReference>
<feature type="compositionally biased region" description="Basic and acidic residues" evidence="1">
    <location>
        <begin position="216"/>
        <end position="229"/>
    </location>
</feature>
<evidence type="ECO:0000313" key="4">
    <source>
        <dbReference type="Proteomes" id="UP000643610"/>
    </source>
</evidence>
<gene>
    <name evidence="3" type="ORF">H8K33_05290</name>
</gene>
<comment type="caution">
    <text evidence="3">The sequence shown here is derived from an EMBL/GenBank/DDBJ whole genome shotgun (WGS) entry which is preliminary data.</text>
</comment>
<sequence length="229" mass="25297">MSQQINLFNPALLKRKDHFSAVNLLILFAFSLCVIAISFVYLRSQVTQARSASEQASLKLTSITNQVNALREARAAKIQNPALAQELTLIEASLLRRHQIAQILQNSQFGNTDGYSTYLSAFARQVPANLWLTGLTLEGAGYDLILHGRTLQAELVPLYVTQLKREPIMRGKTFSTLHMERPLLPVPAAISAADPKKMPEPAPYLEFQLHSSGMADKADKEKTAGAKPQ</sequence>
<dbReference type="EMBL" id="JACOFU010000002">
    <property type="protein sequence ID" value="MBC3830913.1"/>
    <property type="molecule type" value="Genomic_DNA"/>
</dbReference>